<name>A0A4Q9V142_9ACTO</name>
<dbReference type="AlphaFoldDB" id="A0A4Q9V142"/>
<gene>
    <name evidence="1" type="ORF">EZJ44_02450</name>
</gene>
<proteinExistence type="predicted"/>
<dbReference type="EMBL" id="SJDT01000002">
    <property type="protein sequence ID" value="TBW22785.1"/>
    <property type="molecule type" value="Genomic_DNA"/>
</dbReference>
<evidence type="ECO:0000313" key="2">
    <source>
        <dbReference type="Proteomes" id="UP000293036"/>
    </source>
</evidence>
<accession>A0A4Q9V142</accession>
<evidence type="ECO:0000313" key="1">
    <source>
        <dbReference type="EMBL" id="TBW22785.1"/>
    </source>
</evidence>
<keyword evidence="2" id="KW-1185">Reference proteome</keyword>
<protein>
    <submittedName>
        <fullName evidence="1">Uncharacterized protein</fullName>
    </submittedName>
</protein>
<dbReference type="RefSeq" id="WP_131279783.1">
    <property type="nucleotide sequence ID" value="NZ_JBHSLR010000009.1"/>
</dbReference>
<comment type="caution">
    <text evidence="1">The sequence shown here is derived from an EMBL/GenBank/DDBJ whole genome shotgun (WGS) entry which is preliminary data.</text>
</comment>
<dbReference type="Proteomes" id="UP000293036">
    <property type="component" value="Unassembled WGS sequence"/>
</dbReference>
<dbReference type="OrthoDB" id="3260805at2"/>
<sequence>MVFGFNKSVDRQVLDLCREVGVKPTASSEVVYDGGKRWLATSSTMLVVLTQDDGVRPGETQLIEWADFAQAGWDEQERLLTLKFIDPALPALQFELFEDYSENFVTAIRERVDRSIVYQQFVELSSGVIARGQVRRNADETLFTQILVDGDVEARDREILANLDIELREAVGL</sequence>
<organism evidence="1 2">
    <name type="scientific">Arcanobacterium bovis</name>
    <dbReference type="NCBI Taxonomy" id="2529275"/>
    <lineage>
        <taxon>Bacteria</taxon>
        <taxon>Bacillati</taxon>
        <taxon>Actinomycetota</taxon>
        <taxon>Actinomycetes</taxon>
        <taxon>Actinomycetales</taxon>
        <taxon>Actinomycetaceae</taxon>
        <taxon>Arcanobacterium</taxon>
    </lineage>
</organism>
<reference evidence="1 2" key="1">
    <citation type="submission" date="2019-02" db="EMBL/GenBank/DDBJ databases">
        <title>Arcanobacterium bovis sp. nov., isolated from the milk of a cow with mastitis.</title>
        <authorList>
            <person name="Sammra O."/>
            <person name="Foster G."/>
            <person name="Hassan A."/>
            <person name="Alssahen M."/>
            <person name="Laemmler C."/>
            <person name="Borowiak M."/>
            <person name="Malorny B."/>
            <person name="Abdulmawjood A."/>
        </authorList>
    </citation>
    <scope>NUCLEOTIDE SEQUENCE [LARGE SCALE GENOMIC DNA]</scope>
    <source>
        <strain evidence="1 2">C605018/01/1</strain>
    </source>
</reference>